<dbReference type="Pfam" id="PF00116">
    <property type="entry name" value="COX2"/>
    <property type="match status" value="1"/>
</dbReference>
<accession>A0A212QZ70</accession>
<dbReference type="AlphaFoldDB" id="A0A212QZ70"/>
<dbReference type="GO" id="GO:0004129">
    <property type="term" value="F:cytochrome-c oxidase activity"/>
    <property type="evidence" value="ECO:0007669"/>
    <property type="project" value="InterPro"/>
</dbReference>
<dbReference type="PANTHER" id="PTHR22888:SF9">
    <property type="entry name" value="CYTOCHROME C OXIDASE SUBUNIT 2"/>
    <property type="match status" value="1"/>
</dbReference>
<evidence type="ECO:0000313" key="6">
    <source>
        <dbReference type="EMBL" id="SNB65048.1"/>
    </source>
</evidence>
<comment type="subcellular location">
    <subcellularLocation>
        <location evidence="1">Membrane</location>
    </subcellularLocation>
</comment>
<keyword evidence="4" id="KW-1133">Transmembrane helix</keyword>
<keyword evidence="4" id="KW-0812">Transmembrane</keyword>
<dbReference type="InterPro" id="IPR008972">
    <property type="entry name" value="Cupredoxin"/>
</dbReference>
<name>A0A212QZ70_9CHLR</name>
<comment type="similarity">
    <text evidence="2">Belongs to the cytochrome c oxidase subunit 2 family.</text>
</comment>
<dbReference type="EMBL" id="FYEK01000027">
    <property type="protein sequence ID" value="SNB65048.1"/>
    <property type="molecule type" value="Genomic_DNA"/>
</dbReference>
<evidence type="ECO:0000256" key="4">
    <source>
        <dbReference type="SAM" id="Phobius"/>
    </source>
</evidence>
<feature type="transmembrane region" description="Helical" evidence="4">
    <location>
        <begin position="43"/>
        <end position="62"/>
    </location>
</feature>
<dbReference type="Proteomes" id="UP000197025">
    <property type="component" value="Unassembled WGS sequence"/>
</dbReference>
<protein>
    <submittedName>
        <fullName evidence="6">Cytochrome c oxidase subunit 2</fullName>
    </submittedName>
</protein>
<evidence type="ECO:0000313" key="7">
    <source>
        <dbReference type="Proteomes" id="UP000197025"/>
    </source>
</evidence>
<evidence type="ECO:0000256" key="2">
    <source>
        <dbReference type="ARBA" id="ARBA00007866"/>
    </source>
</evidence>
<dbReference type="Gene3D" id="2.60.40.420">
    <property type="entry name" value="Cupredoxins - blue copper proteins"/>
    <property type="match status" value="1"/>
</dbReference>
<dbReference type="GO" id="GO:0042773">
    <property type="term" value="P:ATP synthesis coupled electron transport"/>
    <property type="evidence" value="ECO:0007669"/>
    <property type="project" value="TreeGrafter"/>
</dbReference>
<dbReference type="SUPFAM" id="SSF49503">
    <property type="entry name" value="Cupredoxins"/>
    <property type="match status" value="1"/>
</dbReference>
<keyword evidence="7" id="KW-1185">Reference proteome</keyword>
<dbReference type="GO" id="GO:0005507">
    <property type="term" value="F:copper ion binding"/>
    <property type="evidence" value="ECO:0007669"/>
    <property type="project" value="InterPro"/>
</dbReference>
<keyword evidence="3 4" id="KW-0472">Membrane</keyword>
<feature type="domain" description="Cytochrome oxidase subunit II copper A binding" evidence="5">
    <location>
        <begin position="74"/>
        <end position="174"/>
    </location>
</feature>
<dbReference type="OrthoDB" id="9773456at2"/>
<dbReference type="PROSITE" id="PS50857">
    <property type="entry name" value="COX2_CUA"/>
    <property type="match status" value="1"/>
</dbReference>
<dbReference type="InterPro" id="IPR002429">
    <property type="entry name" value="CcO_II-like_C"/>
</dbReference>
<reference evidence="7" key="1">
    <citation type="submission" date="2017-06" db="EMBL/GenBank/DDBJ databases">
        <authorList>
            <person name="Varghese N."/>
            <person name="Submissions S."/>
        </authorList>
    </citation>
    <scope>NUCLEOTIDE SEQUENCE [LARGE SCALE GENOMIC DNA]</scope>
    <source>
        <strain evidence="7">JAD2</strain>
    </source>
</reference>
<feature type="transmembrane region" description="Helical" evidence="4">
    <location>
        <begin position="9"/>
        <end position="31"/>
    </location>
</feature>
<dbReference type="RefSeq" id="WP_088571160.1">
    <property type="nucleotide sequence ID" value="NZ_FYEK01000027.1"/>
</dbReference>
<dbReference type="PANTHER" id="PTHR22888">
    <property type="entry name" value="CYTOCHROME C OXIDASE, SUBUNIT II"/>
    <property type="match status" value="1"/>
</dbReference>
<dbReference type="GO" id="GO:0016020">
    <property type="term" value="C:membrane"/>
    <property type="evidence" value="ECO:0007669"/>
    <property type="project" value="UniProtKB-SubCell"/>
</dbReference>
<proteinExistence type="inferred from homology"/>
<dbReference type="InParanoid" id="A0A212QZ70"/>
<sequence length="174" mass="19632">MRLEGPDGAWISALGISLLLLGAAFGLLWRALRGARGDLPRPWVARGLWLGLFALLGLGLNLSSLRWAQAERPQAEEASTVEVVAWTWNYRIVPRSVPADTPVVFRVSSLDTLHSFGVYDPHNRLLFTVMAMPGHEERLRFRFTDPGRYTVRCLEYCGVGHGRMVTEFLVERRK</sequence>
<gene>
    <name evidence="6" type="ORF">SAMN02746019_00009160</name>
</gene>
<evidence type="ECO:0000256" key="3">
    <source>
        <dbReference type="ARBA" id="ARBA00023136"/>
    </source>
</evidence>
<evidence type="ECO:0000259" key="5">
    <source>
        <dbReference type="PROSITE" id="PS50857"/>
    </source>
</evidence>
<evidence type="ECO:0000256" key="1">
    <source>
        <dbReference type="ARBA" id="ARBA00004370"/>
    </source>
</evidence>
<organism evidence="6 7">
    <name type="scientific">Thermoflexus hugenholtzii JAD2</name>
    <dbReference type="NCBI Taxonomy" id="877466"/>
    <lineage>
        <taxon>Bacteria</taxon>
        <taxon>Bacillati</taxon>
        <taxon>Chloroflexota</taxon>
        <taxon>Thermoflexia</taxon>
        <taxon>Thermoflexales</taxon>
        <taxon>Thermoflexaceae</taxon>
        <taxon>Thermoflexus</taxon>
    </lineage>
</organism>
<dbReference type="InterPro" id="IPR045187">
    <property type="entry name" value="CcO_II"/>
</dbReference>